<feature type="region of interest" description="Disordered" evidence="1">
    <location>
        <begin position="115"/>
        <end position="160"/>
    </location>
</feature>
<evidence type="ECO:0000313" key="2">
    <source>
        <dbReference type="EMBL" id="CAD6197803.1"/>
    </source>
</evidence>
<protein>
    <submittedName>
        <fullName evidence="2">Uncharacterized protein</fullName>
    </submittedName>
</protein>
<proteinExistence type="predicted"/>
<evidence type="ECO:0000313" key="3">
    <source>
        <dbReference type="Proteomes" id="UP000835052"/>
    </source>
</evidence>
<organism evidence="2 3">
    <name type="scientific">Caenorhabditis auriculariae</name>
    <dbReference type="NCBI Taxonomy" id="2777116"/>
    <lineage>
        <taxon>Eukaryota</taxon>
        <taxon>Metazoa</taxon>
        <taxon>Ecdysozoa</taxon>
        <taxon>Nematoda</taxon>
        <taxon>Chromadorea</taxon>
        <taxon>Rhabditida</taxon>
        <taxon>Rhabditina</taxon>
        <taxon>Rhabditomorpha</taxon>
        <taxon>Rhabditoidea</taxon>
        <taxon>Rhabditidae</taxon>
        <taxon>Peloderinae</taxon>
        <taxon>Caenorhabditis</taxon>
    </lineage>
</organism>
<feature type="compositionally biased region" description="Polar residues" evidence="1">
    <location>
        <begin position="118"/>
        <end position="127"/>
    </location>
</feature>
<feature type="region of interest" description="Disordered" evidence="1">
    <location>
        <begin position="1"/>
        <end position="26"/>
    </location>
</feature>
<feature type="compositionally biased region" description="Basic and acidic residues" evidence="1">
    <location>
        <begin position="67"/>
        <end position="76"/>
    </location>
</feature>
<feature type="region of interest" description="Disordered" evidence="1">
    <location>
        <begin position="67"/>
        <end position="103"/>
    </location>
</feature>
<dbReference type="Proteomes" id="UP000835052">
    <property type="component" value="Unassembled WGS sequence"/>
</dbReference>
<keyword evidence="3" id="KW-1185">Reference proteome</keyword>
<name>A0A8S1HUD7_9PELO</name>
<comment type="caution">
    <text evidence="2">The sequence shown here is derived from an EMBL/GenBank/DDBJ whole genome shotgun (WGS) entry which is preliminary data.</text>
</comment>
<reference evidence="2" key="1">
    <citation type="submission" date="2020-10" db="EMBL/GenBank/DDBJ databases">
        <authorList>
            <person name="Kikuchi T."/>
        </authorList>
    </citation>
    <scope>NUCLEOTIDE SEQUENCE</scope>
    <source>
        <strain evidence="2">NKZ352</strain>
    </source>
</reference>
<dbReference type="EMBL" id="CAJGYM010000105">
    <property type="protein sequence ID" value="CAD6197803.1"/>
    <property type="molecule type" value="Genomic_DNA"/>
</dbReference>
<dbReference type="AlphaFoldDB" id="A0A8S1HUD7"/>
<feature type="compositionally biased region" description="Polar residues" evidence="1">
    <location>
        <begin position="79"/>
        <end position="88"/>
    </location>
</feature>
<evidence type="ECO:0000256" key="1">
    <source>
        <dbReference type="SAM" id="MobiDB-lite"/>
    </source>
</evidence>
<gene>
    <name evidence="2" type="ORF">CAUJ_LOCUS13710</name>
</gene>
<accession>A0A8S1HUD7</accession>
<sequence length="175" mass="19974">MSSRDKIVISTDGNPQNHKFKTSSHSHPELVDLLKKFLQNYSNCDVPHLEEEAHEFVKFLKRKRRQSELHNHDQKVHRSTASPYAVSSTRKRNRQLERAPVATSLHEPLRKFSRVDVATSSATSPSLDSHVVRPTAKSPPPHSQSADDRSKPLRIKNRNARAVARQPALFPYFIV</sequence>